<dbReference type="RefSeq" id="WP_190433970.1">
    <property type="nucleotide sequence ID" value="NZ_JAMPKM010000002.1"/>
</dbReference>
<dbReference type="Proteomes" id="UP001464891">
    <property type="component" value="Unassembled WGS sequence"/>
</dbReference>
<dbReference type="Gene3D" id="1.10.287.1490">
    <property type="match status" value="1"/>
</dbReference>
<sequence>MTSGYILIVAILVLGGVIATVGDRIGTRVGKARLSLFNLRPRKTAVLVTIVTGGIISASTLAILFAVSDQLRTGVFELGKIQKNLSRAREDLAKTRVQKNQVEQELTQARAEQVSAQQRLDRINLFLKAAIAKQATTEAQLNRTQTQLGRVEAERARTEAQLDQTQSQLSRAEAEKDRIEDAKDRTEVELNRTQTQLSTVSQQATGLRSEIDRLDNERQNLIKETKDLEIQQANLEKAVQTLQRYYQYYQAQYETLRQGNVALFRGQVLSAGVVRIVSPTGAQQAIDQLLREANRNAIKLTRPGTGQVSEQIIQITRPEVEQLVDQIEDGRDYVIRILSAGNYVLGEKSVQVVASATLNQVAFLSGDVIAAASVDPSTLTEADIQKRIELLLAATEFRARGAGVLTEGVQIAANGPSVTAILSFAEQLKQYRQPLDLKVVTTGVIYTAGPLKVELLAIQNGQVVLSTSRDIPRPNRPQPNSSPSPQPNNATPNPNNPNNSVTQEDANFEFQHSDPYPGKAPNSKPSDVSPSPFVSPDDL</sequence>
<dbReference type="Pfam" id="PF11283">
    <property type="entry name" value="DUF3084"/>
    <property type="match status" value="1"/>
</dbReference>
<accession>A0ABV0J437</accession>
<evidence type="ECO:0000256" key="2">
    <source>
        <dbReference type="SAM" id="Phobius"/>
    </source>
</evidence>
<feature type="compositionally biased region" description="Polar residues" evidence="1">
    <location>
        <begin position="191"/>
        <end position="202"/>
    </location>
</feature>
<name>A0ABV0J437_9CYAN</name>
<protein>
    <submittedName>
        <fullName evidence="3">DUF3084 domain-containing protein</fullName>
    </submittedName>
</protein>
<keyword evidence="4" id="KW-1185">Reference proteome</keyword>
<evidence type="ECO:0000313" key="4">
    <source>
        <dbReference type="Proteomes" id="UP001464891"/>
    </source>
</evidence>
<reference evidence="3 4" key="1">
    <citation type="submission" date="2022-04" db="EMBL/GenBank/DDBJ databases">
        <title>Positive selection, recombination, and allopatry shape intraspecific diversity of widespread and dominant cyanobacteria.</title>
        <authorList>
            <person name="Wei J."/>
            <person name="Shu W."/>
            <person name="Hu C."/>
        </authorList>
    </citation>
    <scope>NUCLEOTIDE SEQUENCE [LARGE SCALE GENOMIC DNA]</scope>
    <source>
        <strain evidence="3 4">GB2-A4</strain>
    </source>
</reference>
<comment type="caution">
    <text evidence="3">The sequence shown here is derived from an EMBL/GenBank/DDBJ whole genome shotgun (WGS) entry which is preliminary data.</text>
</comment>
<keyword evidence="2" id="KW-1133">Transmembrane helix</keyword>
<feature type="compositionally biased region" description="Polar residues" evidence="1">
    <location>
        <begin position="161"/>
        <end position="170"/>
    </location>
</feature>
<feature type="transmembrane region" description="Helical" evidence="2">
    <location>
        <begin position="6"/>
        <end position="25"/>
    </location>
</feature>
<proteinExistence type="predicted"/>
<feature type="transmembrane region" description="Helical" evidence="2">
    <location>
        <begin position="45"/>
        <end position="67"/>
    </location>
</feature>
<feature type="region of interest" description="Disordered" evidence="1">
    <location>
        <begin position="153"/>
        <end position="202"/>
    </location>
</feature>
<dbReference type="SUPFAM" id="SSF57997">
    <property type="entry name" value="Tropomyosin"/>
    <property type="match status" value="1"/>
</dbReference>
<organism evidence="3 4">
    <name type="scientific">Trichocoleus desertorum GB2-A4</name>
    <dbReference type="NCBI Taxonomy" id="2933944"/>
    <lineage>
        <taxon>Bacteria</taxon>
        <taxon>Bacillati</taxon>
        <taxon>Cyanobacteriota</taxon>
        <taxon>Cyanophyceae</taxon>
        <taxon>Leptolyngbyales</taxon>
        <taxon>Trichocoleusaceae</taxon>
        <taxon>Trichocoleus</taxon>
    </lineage>
</organism>
<feature type="compositionally biased region" description="Pro residues" evidence="1">
    <location>
        <begin position="474"/>
        <end position="486"/>
    </location>
</feature>
<evidence type="ECO:0000256" key="1">
    <source>
        <dbReference type="SAM" id="MobiDB-lite"/>
    </source>
</evidence>
<feature type="compositionally biased region" description="Low complexity" evidence="1">
    <location>
        <begin position="487"/>
        <end position="500"/>
    </location>
</feature>
<feature type="compositionally biased region" description="Low complexity" evidence="1">
    <location>
        <begin position="525"/>
        <end position="539"/>
    </location>
</feature>
<keyword evidence="2" id="KW-0812">Transmembrane</keyword>
<dbReference type="EMBL" id="JAMPKM010000002">
    <property type="protein sequence ID" value="MEP0816549.1"/>
    <property type="molecule type" value="Genomic_DNA"/>
</dbReference>
<feature type="compositionally biased region" description="Basic and acidic residues" evidence="1">
    <location>
        <begin position="172"/>
        <end position="190"/>
    </location>
</feature>
<feature type="region of interest" description="Disordered" evidence="1">
    <location>
        <begin position="467"/>
        <end position="539"/>
    </location>
</feature>
<evidence type="ECO:0000313" key="3">
    <source>
        <dbReference type="EMBL" id="MEP0816549.1"/>
    </source>
</evidence>
<dbReference type="InterPro" id="IPR021435">
    <property type="entry name" value="DUF3084"/>
</dbReference>
<gene>
    <name evidence="3" type="ORF">NC998_05515</name>
</gene>
<keyword evidence="2" id="KW-0472">Membrane</keyword>